<evidence type="ECO:0000313" key="5">
    <source>
        <dbReference type="EMBL" id="BAL83528.1"/>
    </source>
</evidence>
<keyword evidence="2 5" id="KW-0645">Protease</keyword>
<dbReference type="HOGENOM" id="CLU_097078_0_0_9"/>
<protein>
    <submittedName>
        <fullName evidence="5">Putative phage prohead protease</fullName>
    </submittedName>
</protein>
<dbReference type="RefSeq" id="WP_014424959.1">
    <property type="nucleotide sequence ID" value="NC_017068.1"/>
</dbReference>
<feature type="domain" description="Prohead serine protease" evidence="4">
    <location>
        <begin position="20"/>
        <end position="176"/>
    </location>
</feature>
<dbReference type="NCBIfam" id="TIGR01543">
    <property type="entry name" value="proheadase_HK97"/>
    <property type="match status" value="1"/>
</dbReference>
<dbReference type="InterPro" id="IPR006433">
    <property type="entry name" value="Prohead_protease"/>
</dbReference>
<evidence type="ECO:0000256" key="3">
    <source>
        <dbReference type="ARBA" id="ARBA00022801"/>
    </source>
</evidence>
<proteinExistence type="predicted"/>
<dbReference type="AlphaFoldDB" id="I0GRZ1"/>
<keyword evidence="3" id="KW-0378">Hydrolase</keyword>
<dbReference type="OrthoDB" id="64791at2"/>
<gene>
    <name evidence="5" type="ordered locus">SELR_18200</name>
</gene>
<name>I0GRZ1_SELRL</name>
<evidence type="ECO:0000256" key="1">
    <source>
        <dbReference type="ARBA" id="ARBA00022612"/>
    </source>
</evidence>
<evidence type="ECO:0000256" key="2">
    <source>
        <dbReference type="ARBA" id="ARBA00022670"/>
    </source>
</evidence>
<evidence type="ECO:0000313" key="6">
    <source>
        <dbReference type="Proteomes" id="UP000007887"/>
    </source>
</evidence>
<dbReference type="KEGG" id="sri:SELR_18200"/>
<dbReference type="GO" id="GO:0008233">
    <property type="term" value="F:peptidase activity"/>
    <property type="evidence" value="ECO:0007669"/>
    <property type="project" value="UniProtKB-KW"/>
</dbReference>
<dbReference type="EMBL" id="AP012292">
    <property type="protein sequence ID" value="BAL83528.1"/>
    <property type="molecule type" value="Genomic_DNA"/>
</dbReference>
<dbReference type="InterPro" id="IPR054613">
    <property type="entry name" value="Peptidase_S78_dom"/>
</dbReference>
<dbReference type="eggNOG" id="COG3740">
    <property type="taxonomic scope" value="Bacteria"/>
</dbReference>
<dbReference type="Proteomes" id="UP000007887">
    <property type="component" value="Chromosome"/>
</dbReference>
<organism evidence="5 6">
    <name type="scientific">Selenomonas ruminantium subsp. lactilytica (strain NBRC 103574 / TAM6421)</name>
    <dbReference type="NCBI Taxonomy" id="927704"/>
    <lineage>
        <taxon>Bacteria</taxon>
        <taxon>Bacillati</taxon>
        <taxon>Bacillota</taxon>
        <taxon>Negativicutes</taxon>
        <taxon>Selenomonadales</taxon>
        <taxon>Selenomonadaceae</taxon>
        <taxon>Selenomonas</taxon>
    </lineage>
</organism>
<dbReference type="PATRIC" id="fig|927704.6.peg.1891"/>
<sequence length="211" mass="23788">MEKSKRCLRHYEGQEFRAVSNDTGDKVLVGHPVVYERKADIGGWFAEVIERGALDGCDMTDVLFFVNHQQSKIPLARSRRNNGSSTMTLRVDDAGLAMEARLDTENNPDARAVYSAVSRGDMDGMSFAFSVEDEEWEGLDTDYPTRHIRKIARIYEVSAVNEPAYEATDISARDKEALENAKSALENVRSTELEDSDEIEVYKLKNEILSK</sequence>
<dbReference type="Pfam" id="PF04586">
    <property type="entry name" value="Peptidase_S78"/>
    <property type="match status" value="1"/>
</dbReference>
<reference evidence="5 6" key="1">
    <citation type="submission" date="2011-10" db="EMBL/GenBank/DDBJ databases">
        <title>Whole genome sequence of Selenomonas ruminantium subsp. lactilytica TAM6421.</title>
        <authorList>
            <person name="Oguchi A."/>
            <person name="Ankai A."/>
            <person name="Kaneko J."/>
            <person name="Yamada-Narita S."/>
            <person name="Fukui S."/>
            <person name="Takahashi M."/>
            <person name="Onodera T."/>
            <person name="Kojima S."/>
            <person name="Fushimi T."/>
            <person name="Abe N."/>
            <person name="Kamio Y."/>
            <person name="Yamazaki S."/>
            <person name="Fujita N."/>
        </authorList>
    </citation>
    <scope>NUCLEOTIDE SEQUENCE [LARGE SCALE GENOMIC DNA]</scope>
    <source>
        <strain evidence="6">NBRC 103574 / TAM6421</strain>
    </source>
</reference>
<dbReference type="GO" id="GO:0006508">
    <property type="term" value="P:proteolysis"/>
    <property type="evidence" value="ECO:0007669"/>
    <property type="project" value="UniProtKB-KW"/>
</dbReference>
<keyword evidence="1" id="KW-1188">Viral release from host cell</keyword>
<evidence type="ECO:0000259" key="4">
    <source>
        <dbReference type="Pfam" id="PF04586"/>
    </source>
</evidence>
<accession>I0GRZ1</accession>